<protein>
    <recommendedName>
        <fullName evidence="7">Lipid droplet-associated hydrolase</fullName>
    </recommendedName>
</protein>
<dbReference type="PANTHER" id="PTHR13390">
    <property type="entry name" value="LIPASE"/>
    <property type="match status" value="1"/>
</dbReference>
<dbReference type="EMBL" id="JAFHKP010000026">
    <property type="protein sequence ID" value="KAG5476597.1"/>
    <property type="molecule type" value="Genomic_DNA"/>
</dbReference>
<comment type="caution">
    <text evidence="5">The sequence shown here is derived from an EMBL/GenBank/DDBJ whole genome shotgun (WGS) entry which is preliminary data.</text>
</comment>
<evidence type="ECO:0008006" key="7">
    <source>
        <dbReference type="Google" id="ProtNLM"/>
    </source>
</evidence>
<keyword evidence="3" id="KW-0551">Lipid droplet</keyword>
<dbReference type="InterPro" id="IPR029058">
    <property type="entry name" value="AB_hydrolase_fold"/>
</dbReference>
<keyword evidence="6" id="KW-1185">Reference proteome</keyword>
<dbReference type="GO" id="GO:0016298">
    <property type="term" value="F:lipase activity"/>
    <property type="evidence" value="ECO:0007669"/>
    <property type="project" value="InterPro"/>
</dbReference>
<dbReference type="InterPro" id="IPR019363">
    <property type="entry name" value="LDAH"/>
</dbReference>
<comment type="similarity">
    <text evidence="2">Belongs to the AB hydrolase superfamily. LDAH family.</text>
</comment>
<dbReference type="Pfam" id="PF10230">
    <property type="entry name" value="LIDHydrolase"/>
    <property type="match status" value="1"/>
</dbReference>
<dbReference type="GO" id="GO:0005811">
    <property type="term" value="C:lipid droplet"/>
    <property type="evidence" value="ECO:0007669"/>
    <property type="project" value="UniProtKB-SubCell"/>
</dbReference>
<dbReference type="AlphaFoldDB" id="A0A836GZD6"/>
<dbReference type="RefSeq" id="XP_067692063.1">
    <property type="nucleotide sequence ID" value="XM_067835497.1"/>
</dbReference>
<evidence type="ECO:0000256" key="1">
    <source>
        <dbReference type="ARBA" id="ARBA00004502"/>
    </source>
</evidence>
<evidence type="ECO:0000313" key="6">
    <source>
        <dbReference type="Proteomes" id="UP000674179"/>
    </source>
</evidence>
<dbReference type="OrthoDB" id="448051at2759"/>
<dbReference type="GeneID" id="94171007"/>
<reference evidence="5 6" key="1">
    <citation type="submission" date="2021-02" db="EMBL/GenBank/DDBJ databases">
        <title>Leishmania (Mundinia) enrietti genome sequencing and assembly.</title>
        <authorList>
            <person name="Almutairi H."/>
            <person name="Gatherer D."/>
        </authorList>
    </citation>
    <scope>NUCLEOTIDE SEQUENCE [LARGE SCALE GENOMIC DNA]</scope>
    <source>
        <strain evidence="5">CUR178</strain>
    </source>
</reference>
<keyword evidence="4" id="KW-0378">Hydrolase</keyword>
<name>A0A836GZD6_LEIEN</name>
<dbReference type="SUPFAM" id="SSF53474">
    <property type="entry name" value="alpha/beta-Hydrolases"/>
    <property type="match status" value="1"/>
</dbReference>
<sequence length="314" mass="35183">MSSPITIVTWKAPVAGGALVDVLQSSSDLLQYLTSDASSSDGCRPLRPHRELLIFFPGNPGLVQFYTSFCACLEVNRFDVLVMGYAGHSLTQHSKGRVFSLAEQIDIADSFVVTIVNKSTERQYNGNIYVGGHSIGGFVALQMAVRYSSIKRCFGLCPVISHMSESPSGRRLFYLTNTLAQWCLAVVAALLGLLPYRWRLLLITRSEPKLSRALAEDLAHHYHCWCLVNSLYMAMTEFRMLLRPDAPLLRRVQERLVLYYVKEDGWAPLPYAEEIRDICPDLGAYVIEDDAGIPHAWCLNHSDTVVRNAILKHC</sequence>
<comment type="subcellular location">
    <subcellularLocation>
        <location evidence="1">Lipid droplet</location>
    </subcellularLocation>
</comment>
<evidence type="ECO:0000256" key="4">
    <source>
        <dbReference type="ARBA" id="ARBA00022801"/>
    </source>
</evidence>
<dbReference type="KEGG" id="lenr:94171007"/>
<organism evidence="5 6">
    <name type="scientific">Leishmania enriettii</name>
    <dbReference type="NCBI Taxonomy" id="5663"/>
    <lineage>
        <taxon>Eukaryota</taxon>
        <taxon>Discoba</taxon>
        <taxon>Euglenozoa</taxon>
        <taxon>Kinetoplastea</taxon>
        <taxon>Metakinetoplastina</taxon>
        <taxon>Trypanosomatida</taxon>
        <taxon>Trypanosomatidae</taxon>
        <taxon>Leishmaniinae</taxon>
        <taxon>Leishmania</taxon>
    </lineage>
</organism>
<evidence type="ECO:0000256" key="3">
    <source>
        <dbReference type="ARBA" id="ARBA00022677"/>
    </source>
</evidence>
<dbReference type="Gene3D" id="3.40.50.1820">
    <property type="entry name" value="alpha/beta hydrolase"/>
    <property type="match status" value="1"/>
</dbReference>
<proteinExistence type="inferred from homology"/>
<dbReference type="PANTHER" id="PTHR13390:SF0">
    <property type="entry name" value="LIPID DROPLET-ASSOCIATED HYDROLASE"/>
    <property type="match status" value="1"/>
</dbReference>
<evidence type="ECO:0000256" key="2">
    <source>
        <dbReference type="ARBA" id="ARBA00008300"/>
    </source>
</evidence>
<dbReference type="Proteomes" id="UP000674179">
    <property type="component" value="Chromosome 26"/>
</dbReference>
<accession>A0A836GZD6</accession>
<gene>
    <name evidence="5" type="ORF">CUR178_03768</name>
</gene>
<dbReference type="GO" id="GO:0019915">
    <property type="term" value="P:lipid storage"/>
    <property type="evidence" value="ECO:0007669"/>
    <property type="project" value="InterPro"/>
</dbReference>
<evidence type="ECO:0000313" key="5">
    <source>
        <dbReference type="EMBL" id="KAG5476597.1"/>
    </source>
</evidence>